<dbReference type="EMBL" id="CP023747">
    <property type="protein sequence ID" value="QEV39582.1"/>
    <property type="molecule type" value="Genomic_DNA"/>
</dbReference>
<sequence>MISATRLEAADAAVTVLSNRSEVTDWALRYFGPWWNATSVDAVAVCAGAVLIAEVTPDAYKGITRLVHDGRLTEAVDYAKHPLLMARDDEDIIAASPSEGIAYRSTPSSGRLVLAGTEAQPLALAAARLAREAIRGQLLRDGWAVLHSSAVVRPDDGATLLAFGDKGAGKTTTALLLASHGWQLLANDRVLVRPTGERDVEVVPWPSAAALGLGLLHSLGWDYKAREHLRAGGSFHPTQHESVTEALLAGDHTPLWENAKRERKVQVFPDQFPDLFDVPLAAGGRAAGLLFPQVDADAVPDVIGGTRTLREADFMSGATEDRYPDVFGQGQGVDGGGRENARAEVAARLAELPHRAVRLSHDIPASAAVLCKAADGI</sequence>
<dbReference type="Gene3D" id="3.40.50.300">
    <property type="entry name" value="P-loop containing nucleotide triphosphate hydrolases"/>
    <property type="match status" value="1"/>
</dbReference>
<reference evidence="2 4" key="3">
    <citation type="submission" date="2017-09" db="EMBL/GenBank/DDBJ databases">
        <title>Streptomyces genome completion.</title>
        <authorList>
            <person name="Lee N."/>
            <person name="Cho B.-K."/>
        </authorList>
    </citation>
    <scope>NUCLEOTIDE SEQUENCE [LARGE SCALE GENOMIC DNA]</scope>
    <source>
        <strain evidence="2 4">ATCC 14899</strain>
    </source>
</reference>
<dbReference type="OrthoDB" id="3376706at2"/>
<accession>A0A0B5DKR1</accession>
<dbReference type="AlphaFoldDB" id="A0A0B5DKR1"/>
<dbReference type="HOGENOM" id="CLU_733443_0_0_11"/>
<dbReference type="KEGG" id="snq:CP978_14350"/>
<dbReference type="InterPro" id="IPR027417">
    <property type="entry name" value="P-loop_NTPase"/>
</dbReference>
<dbReference type="RefSeq" id="WP_043440915.1">
    <property type="nucleotide sequence ID" value="NZ_CP009313.1"/>
</dbReference>
<reference evidence="3" key="1">
    <citation type="submission" date="2014-09" db="EMBL/GenBank/DDBJ databases">
        <title>Sequence of the Streptomyces nodosus genome.</title>
        <authorList>
            <person name="Sweeney P."/>
            <person name="Stephens N."/>
            <person name="Murphy C."/>
            <person name="Caffrey P."/>
        </authorList>
    </citation>
    <scope>NUCLEOTIDE SEQUENCE [LARGE SCALE GENOMIC DNA]</scope>
    <source>
        <strain evidence="3">ATCC 14899</strain>
    </source>
</reference>
<dbReference type="SUPFAM" id="SSF53795">
    <property type="entry name" value="PEP carboxykinase-like"/>
    <property type="match status" value="1"/>
</dbReference>
<evidence type="ECO:0000313" key="1">
    <source>
        <dbReference type="EMBL" id="AJE41041.1"/>
    </source>
</evidence>
<reference evidence="1 3" key="2">
    <citation type="journal article" date="2016" name="Appl. Microbiol. Biotechnol.">
        <title>Exploiting the genome sequence of Streptomyces nodosus for enhanced antibiotic production.</title>
        <authorList>
            <person name="Sweeney P."/>
            <person name="Murphy C.D."/>
            <person name="Caffrey P."/>
        </authorList>
    </citation>
    <scope>NUCLEOTIDE SEQUENCE [LARGE SCALE GENOMIC DNA]</scope>
    <source>
        <strain evidence="1 3">ATCC 14899</strain>
    </source>
</reference>
<evidence type="ECO:0000313" key="4">
    <source>
        <dbReference type="Proteomes" id="UP000325763"/>
    </source>
</evidence>
<keyword evidence="3" id="KW-1185">Reference proteome</keyword>
<dbReference type="Proteomes" id="UP000031526">
    <property type="component" value="Chromosome"/>
</dbReference>
<gene>
    <name evidence="2" type="ORF">CP978_14350</name>
    <name evidence="1" type="ORF">SNOD_14025</name>
</gene>
<name>A0A0B5DKR1_9ACTN</name>
<evidence type="ECO:0000313" key="2">
    <source>
        <dbReference type="EMBL" id="QEV39582.1"/>
    </source>
</evidence>
<dbReference type="STRING" id="40318.SNOD_14025"/>
<organism evidence="1 3">
    <name type="scientific">Streptomyces nodosus</name>
    <dbReference type="NCBI Taxonomy" id="40318"/>
    <lineage>
        <taxon>Bacteria</taxon>
        <taxon>Bacillati</taxon>
        <taxon>Actinomycetota</taxon>
        <taxon>Actinomycetes</taxon>
        <taxon>Kitasatosporales</taxon>
        <taxon>Streptomycetaceae</taxon>
        <taxon>Streptomyces</taxon>
    </lineage>
</organism>
<protein>
    <submittedName>
        <fullName evidence="1">Uncharacterized protein</fullName>
    </submittedName>
</protein>
<evidence type="ECO:0000313" key="3">
    <source>
        <dbReference type="Proteomes" id="UP000031526"/>
    </source>
</evidence>
<dbReference type="Proteomes" id="UP000325763">
    <property type="component" value="Chromosome"/>
</dbReference>
<dbReference type="EMBL" id="CP009313">
    <property type="protein sequence ID" value="AJE41041.1"/>
    <property type="molecule type" value="Genomic_DNA"/>
</dbReference>
<proteinExistence type="predicted"/>